<comment type="caution">
    <text evidence="2">The sequence shown here is derived from an EMBL/GenBank/DDBJ whole genome shotgun (WGS) entry which is preliminary data.</text>
</comment>
<evidence type="ECO:0000313" key="2">
    <source>
        <dbReference type="EMBL" id="CBI09569.1"/>
    </source>
</evidence>
<dbReference type="AlphaFoldDB" id="E6QQP8"/>
<dbReference type="Pfam" id="PF01370">
    <property type="entry name" value="Epimerase"/>
    <property type="match status" value="1"/>
</dbReference>
<evidence type="ECO:0000259" key="1">
    <source>
        <dbReference type="Pfam" id="PF01370"/>
    </source>
</evidence>
<dbReference type="Gene3D" id="3.40.50.720">
    <property type="entry name" value="NAD(P)-binding Rossmann-like Domain"/>
    <property type="match status" value="1"/>
</dbReference>
<proteinExistence type="predicted"/>
<dbReference type="GO" id="GO:0003978">
    <property type="term" value="F:UDP-glucose 4-epimerase activity"/>
    <property type="evidence" value="ECO:0007669"/>
    <property type="project" value="UniProtKB-EC"/>
</dbReference>
<sequence>MRIFVTGSSSHLAQALLPMLCADNAVDTVFGLDLHASAFRHHKFSALQADLRQVSPQSLLPQYDAFIHLAWVVLRGKMPLQSMREINVGASQHWLATAAELGLSRIIHLSSASVYGQGEQLDENAPFTPIRHFNYAEHKAELERWLIQYYPHVVRFRPHIILGKHAQPLLHRILNLPIYPKLPGPQPLLQCVHEDDVARAIIRALKMSAQGPYNLAAPDSFNLRAAITLNRPHAIGIPPALVKAGLKLLWSTTGFGGEPGWFDGVGHSLTLNCRKAECELGWQARISAAQMLGAQ</sequence>
<dbReference type="EC" id="5.1.3.2" evidence="2"/>
<dbReference type="InterPro" id="IPR050177">
    <property type="entry name" value="Lipid_A_modif_metabolic_enz"/>
</dbReference>
<organism evidence="2">
    <name type="scientific">mine drainage metagenome</name>
    <dbReference type="NCBI Taxonomy" id="410659"/>
    <lineage>
        <taxon>unclassified sequences</taxon>
        <taxon>metagenomes</taxon>
        <taxon>ecological metagenomes</taxon>
    </lineage>
</organism>
<dbReference type="EMBL" id="CABR01000037">
    <property type="protein sequence ID" value="CBI09569.1"/>
    <property type="molecule type" value="Genomic_DNA"/>
</dbReference>
<reference evidence="2" key="1">
    <citation type="submission" date="2009-10" db="EMBL/GenBank/DDBJ databases">
        <title>Diversity of trophic interactions inside an arsenic-rich microbial ecosystem.</title>
        <authorList>
            <person name="Bertin P.N."/>
            <person name="Heinrich-Salmeron A."/>
            <person name="Pelletier E."/>
            <person name="Goulhen-Chollet F."/>
            <person name="Arsene-Ploetze F."/>
            <person name="Gallien S."/>
            <person name="Calteau A."/>
            <person name="Vallenet D."/>
            <person name="Casiot C."/>
            <person name="Chane-Woon-Ming B."/>
            <person name="Giloteaux L."/>
            <person name="Barakat M."/>
            <person name="Bonnefoy V."/>
            <person name="Bruneel O."/>
            <person name="Chandler M."/>
            <person name="Cleiss J."/>
            <person name="Duran R."/>
            <person name="Elbaz-Poulichet F."/>
            <person name="Fonknechten N."/>
            <person name="Lauga B."/>
            <person name="Mornico D."/>
            <person name="Ortet P."/>
            <person name="Schaeffer C."/>
            <person name="Siguier P."/>
            <person name="Alexander Thil Smith A."/>
            <person name="Van Dorsselaer A."/>
            <person name="Weissenbach J."/>
            <person name="Medigue C."/>
            <person name="Le Paslier D."/>
        </authorList>
    </citation>
    <scope>NUCLEOTIDE SEQUENCE</scope>
</reference>
<protein>
    <submittedName>
        <fullName evidence="2">Putative UDP-galactose 4-epimerase</fullName>
        <ecNumber evidence="2">5.1.3.2</ecNumber>
    </submittedName>
</protein>
<gene>
    <name evidence="2" type="ORF">CARN7_0302</name>
</gene>
<dbReference type="PANTHER" id="PTHR43245">
    <property type="entry name" value="BIFUNCTIONAL POLYMYXIN RESISTANCE PROTEIN ARNA"/>
    <property type="match status" value="1"/>
</dbReference>
<dbReference type="InterPro" id="IPR036291">
    <property type="entry name" value="NAD(P)-bd_dom_sf"/>
</dbReference>
<dbReference type="InterPro" id="IPR001509">
    <property type="entry name" value="Epimerase_deHydtase"/>
</dbReference>
<feature type="domain" description="NAD-dependent epimerase/dehydratase" evidence="1">
    <location>
        <begin position="3"/>
        <end position="215"/>
    </location>
</feature>
<name>E6QQP8_9ZZZZ</name>
<keyword evidence="2" id="KW-0413">Isomerase</keyword>
<dbReference type="SUPFAM" id="SSF51735">
    <property type="entry name" value="NAD(P)-binding Rossmann-fold domains"/>
    <property type="match status" value="1"/>
</dbReference>
<accession>E6QQP8</accession>